<organism evidence="11 12">
    <name type="scientific">Duffyella gerundensis</name>
    <dbReference type="NCBI Taxonomy" id="1619313"/>
    <lineage>
        <taxon>Bacteria</taxon>
        <taxon>Pseudomonadati</taxon>
        <taxon>Pseudomonadota</taxon>
        <taxon>Gammaproteobacteria</taxon>
        <taxon>Enterobacterales</taxon>
        <taxon>Erwiniaceae</taxon>
        <taxon>Duffyella</taxon>
    </lineage>
</organism>
<dbReference type="Gene3D" id="1.10.287.1260">
    <property type="match status" value="1"/>
</dbReference>
<feature type="transmembrane region" description="Helical" evidence="7">
    <location>
        <begin position="279"/>
        <end position="297"/>
    </location>
</feature>
<protein>
    <submittedName>
        <fullName evidence="11">Putative mscS family protein</fullName>
    </submittedName>
</protein>
<evidence type="ECO:0000256" key="1">
    <source>
        <dbReference type="ARBA" id="ARBA00004651"/>
    </source>
</evidence>
<dbReference type="KEGG" id="ege:EM595_1186"/>
<evidence type="ECO:0000313" key="12">
    <source>
        <dbReference type="Proteomes" id="UP000059419"/>
    </source>
</evidence>
<evidence type="ECO:0000259" key="10">
    <source>
        <dbReference type="Pfam" id="PF21088"/>
    </source>
</evidence>
<dbReference type="InterPro" id="IPR022249">
    <property type="entry name" value="DUF3772"/>
</dbReference>
<dbReference type="PANTHER" id="PTHR30347:SF9">
    <property type="entry name" value="MINICONDUCTANCE MECHANOSENSITIVE CHANNEL MSCM"/>
    <property type="match status" value="1"/>
</dbReference>
<dbReference type="Gene3D" id="2.30.30.60">
    <property type="match status" value="1"/>
</dbReference>
<keyword evidence="3" id="KW-1003">Cell membrane</keyword>
<dbReference type="InterPro" id="IPR011014">
    <property type="entry name" value="MscS_channel_TM-2"/>
</dbReference>
<dbReference type="InterPro" id="IPR011066">
    <property type="entry name" value="MscS_channel_C_sf"/>
</dbReference>
<keyword evidence="5 7" id="KW-1133">Transmembrane helix</keyword>
<comment type="subcellular location">
    <subcellularLocation>
        <location evidence="1">Cell membrane</location>
        <topology evidence="1">Multi-pass membrane protein</topology>
    </subcellularLocation>
</comment>
<dbReference type="GO" id="GO:0008381">
    <property type="term" value="F:mechanosensitive monoatomic ion channel activity"/>
    <property type="evidence" value="ECO:0007669"/>
    <property type="project" value="UniProtKB-ARBA"/>
</dbReference>
<dbReference type="AlphaFoldDB" id="A0A0U5E889"/>
<dbReference type="Pfam" id="PF12607">
    <property type="entry name" value="DUF3772"/>
    <property type="match status" value="1"/>
</dbReference>
<proteinExistence type="inferred from homology"/>
<feature type="domain" description="Mechanosensitive ion channel transmembrane helices 2/3" evidence="10">
    <location>
        <begin position="650"/>
        <end position="691"/>
    </location>
</feature>
<dbReference type="Pfam" id="PF00924">
    <property type="entry name" value="MS_channel_2nd"/>
    <property type="match status" value="1"/>
</dbReference>
<evidence type="ECO:0000259" key="9">
    <source>
        <dbReference type="Pfam" id="PF12607"/>
    </source>
</evidence>
<evidence type="ECO:0000256" key="6">
    <source>
        <dbReference type="ARBA" id="ARBA00023136"/>
    </source>
</evidence>
<accession>A0A0U5E889</accession>
<feature type="transmembrane region" description="Helical" evidence="7">
    <location>
        <begin position="644"/>
        <end position="663"/>
    </location>
</feature>
<name>A0A0U5E889_9GAMM</name>
<dbReference type="GO" id="GO:0005886">
    <property type="term" value="C:plasma membrane"/>
    <property type="evidence" value="ECO:0007669"/>
    <property type="project" value="UniProtKB-SubCell"/>
</dbReference>
<keyword evidence="12" id="KW-1185">Reference proteome</keyword>
<dbReference type="InterPro" id="IPR049142">
    <property type="entry name" value="MS_channel_1st"/>
</dbReference>
<evidence type="ECO:0000256" key="3">
    <source>
        <dbReference type="ARBA" id="ARBA00022475"/>
    </source>
</evidence>
<evidence type="ECO:0000256" key="4">
    <source>
        <dbReference type="ARBA" id="ARBA00022692"/>
    </source>
</evidence>
<feature type="transmembrane region" description="Helical" evidence="7">
    <location>
        <begin position="553"/>
        <end position="574"/>
    </location>
</feature>
<dbReference type="SUPFAM" id="SSF50182">
    <property type="entry name" value="Sm-like ribonucleoproteins"/>
    <property type="match status" value="1"/>
</dbReference>
<dbReference type="Proteomes" id="UP000059419">
    <property type="component" value="Chromosome 1"/>
</dbReference>
<evidence type="ECO:0000256" key="2">
    <source>
        <dbReference type="ARBA" id="ARBA00008017"/>
    </source>
</evidence>
<feature type="transmembrane region" description="Helical" evidence="7">
    <location>
        <begin position="318"/>
        <end position="338"/>
    </location>
</feature>
<dbReference type="PATRIC" id="fig|1619313.3.peg.1229"/>
<evidence type="ECO:0000259" key="8">
    <source>
        <dbReference type="Pfam" id="PF00924"/>
    </source>
</evidence>
<feature type="transmembrane region" description="Helical" evidence="7">
    <location>
        <begin position="63"/>
        <end position="84"/>
    </location>
</feature>
<feature type="domain" description="DUF3772" evidence="9">
    <location>
        <begin position="200"/>
        <end position="262"/>
    </location>
</feature>
<dbReference type="EMBL" id="LN907827">
    <property type="protein sequence ID" value="CUU23421.1"/>
    <property type="molecule type" value="Genomic_DNA"/>
</dbReference>
<keyword evidence="4 7" id="KW-0812">Transmembrane</keyword>
<feature type="transmembrane region" description="Helical" evidence="7">
    <location>
        <begin position="604"/>
        <end position="623"/>
    </location>
</feature>
<evidence type="ECO:0000256" key="5">
    <source>
        <dbReference type="ARBA" id="ARBA00022989"/>
    </source>
</evidence>
<evidence type="ECO:0000256" key="7">
    <source>
        <dbReference type="SAM" id="Phobius"/>
    </source>
</evidence>
<dbReference type="PANTHER" id="PTHR30347">
    <property type="entry name" value="POTASSIUM CHANNEL RELATED"/>
    <property type="match status" value="1"/>
</dbReference>
<feature type="transmembrane region" description="Helical" evidence="7">
    <location>
        <begin position="397"/>
        <end position="417"/>
    </location>
</feature>
<dbReference type="SUPFAM" id="SSF82861">
    <property type="entry name" value="Mechanosensitive channel protein MscS (YggB), transmembrane region"/>
    <property type="match status" value="1"/>
</dbReference>
<sequence length="874" mass="95280">MHYGPPTRAVFRTKTLIVSPRIFTRQSYSLRAVRRIHLRAYGGGGYRHFLSQLECFMTRTFTFLRLCLLAMLLAAGVPTLSVAADADDSAQTSADSDAPPKINAAVELPKMQKILDKIKGQVSGENNDAKLEPLNEMALELSGNADTLGQTLIPQRQQVLAQLAVLGPAPQAGSGVKETAEVVRKRAALESQKAKLDDQIKQAEAIKNGSLNLSGQIVNLRREAIKNQLALNSGTIFGPRFWSPLFGGQELDGAKISAFADELQATAALSWEPGWRFGTVAWTIAAILVATFGRRYGEEFLAWVSINKLPEGRLRRSFLAAAIALTTLVAVVLAFNFLDLAFTRRAEVSDDVQDFINKLVKLSVFCGLIAGLGRAFLSTRRPSWRLPAISNEVAMALKPFPPITAVLVFIFQSVEAFNNSVGTSVSTTIMANGMTALLIGLTAVSISMRIKRARHRAAENATTTEVKSTFAGLLQIAMTLVGIAILVSLVIGYVTFGRFLSYELVWFNIVVGSFYLLSHLVNDFCETLLSTSNPTGKRIQNLLNLDERHLQQAASLLAALCKTVLILVMVVALLNGTFGSSTPIELLQKAAEFWGGKGLESLNIVPAHLVNALICLVVGIYVLRSVRRWLDNEFLPKTTMDTGMRVSLVTLFSNLGYVLVILLTLSTMGLQWNKLAWIVSALSVGIGFGLQEIVKNFISGLILLTERPVKVGDLVSLGNVEGDIRRINVRATEIQLGDKSTVIVPNSQLISQNVRNATMNNAQGVVTIVLTFPLNIDPVQVREILLDVYTQNERILETPEPSVTFKDLTPQGIVLSVTGNVSGQRQIGGVKSDLLFDILTRLRKEGVALSLPQTMVIERKGQPVVVEEEPKPLS</sequence>
<reference evidence="12" key="1">
    <citation type="submission" date="2015-11" db="EMBL/GenBank/DDBJ databases">
        <authorList>
            <person name="Blom J."/>
        </authorList>
    </citation>
    <scope>NUCLEOTIDE SEQUENCE [LARGE SCALE GENOMIC DNA]</scope>
</reference>
<dbReference type="SUPFAM" id="SSF82689">
    <property type="entry name" value="Mechanosensitive channel protein MscS (YggB), C-terminal domain"/>
    <property type="match status" value="1"/>
</dbReference>
<dbReference type="Pfam" id="PF21088">
    <property type="entry name" value="MS_channel_1st"/>
    <property type="match status" value="1"/>
</dbReference>
<feature type="domain" description="Mechanosensitive ion channel MscS" evidence="8">
    <location>
        <begin position="693"/>
        <end position="758"/>
    </location>
</feature>
<feature type="transmembrane region" description="Helical" evidence="7">
    <location>
        <begin position="470"/>
        <end position="493"/>
    </location>
</feature>
<dbReference type="InterPro" id="IPR010920">
    <property type="entry name" value="LSM_dom_sf"/>
</dbReference>
<dbReference type="Gene3D" id="3.30.70.100">
    <property type="match status" value="1"/>
</dbReference>
<dbReference type="STRING" id="1619313.EM595_1186"/>
<evidence type="ECO:0000313" key="11">
    <source>
        <dbReference type="EMBL" id="CUU23421.1"/>
    </source>
</evidence>
<keyword evidence="6 7" id="KW-0472">Membrane</keyword>
<dbReference type="InterPro" id="IPR052702">
    <property type="entry name" value="MscS-like_channel"/>
</dbReference>
<feature type="transmembrane region" description="Helical" evidence="7">
    <location>
        <begin position="499"/>
        <end position="517"/>
    </location>
</feature>
<gene>
    <name evidence="11" type="primary">mscS</name>
    <name evidence="11" type="ORF">EM595_1186</name>
</gene>
<feature type="transmembrane region" description="Helical" evidence="7">
    <location>
        <begin position="429"/>
        <end position="450"/>
    </location>
</feature>
<dbReference type="InterPro" id="IPR023408">
    <property type="entry name" value="MscS_beta-dom_sf"/>
</dbReference>
<feature type="transmembrane region" description="Helical" evidence="7">
    <location>
        <begin position="358"/>
        <end position="377"/>
    </location>
</feature>
<dbReference type="InterPro" id="IPR006685">
    <property type="entry name" value="MscS_channel_2nd"/>
</dbReference>
<comment type="similarity">
    <text evidence="2">Belongs to the MscS (TC 1.A.23) family.</text>
</comment>